<feature type="transmembrane region" description="Helical" evidence="1">
    <location>
        <begin position="116"/>
        <end position="141"/>
    </location>
</feature>
<evidence type="ECO:0000256" key="1">
    <source>
        <dbReference type="SAM" id="Phobius"/>
    </source>
</evidence>
<feature type="transmembrane region" description="Helical" evidence="1">
    <location>
        <begin position="188"/>
        <end position="209"/>
    </location>
</feature>
<gene>
    <name evidence="2" type="ORF">F934_01417</name>
</gene>
<accession>N9E3F6</accession>
<feature type="transmembrane region" description="Helical" evidence="1">
    <location>
        <begin position="162"/>
        <end position="182"/>
    </location>
</feature>
<comment type="caution">
    <text evidence="2">The sequence shown here is derived from an EMBL/GenBank/DDBJ whole genome shotgun (WGS) entry which is preliminary data.</text>
</comment>
<name>N9E3F6_9GAMM</name>
<dbReference type="EMBL" id="APQK01000012">
    <property type="protein sequence ID" value="ENW04687.1"/>
    <property type="molecule type" value="Genomic_DNA"/>
</dbReference>
<dbReference type="AlphaFoldDB" id="N9E3F6"/>
<organism evidence="2 3">
    <name type="scientific">Acinetobacter beijerinckii ANC 3835</name>
    <dbReference type="NCBI Taxonomy" id="1217649"/>
    <lineage>
        <taxon>Bacteria</taxon>
        <taxon>Pseudomonadati</taxon>
        <taxon>Pseudomonadota</taxon>
        <taxon>Gammaproteobacteria</taxon>
        <taxon>Moraxellales</taxon>
        <taxon>Moraxellaceae</taxon>
        <taxon>Acinetobacter</taxon>
    </lineage>
</organism>
<dbReference type="Pfam" id="PF04403">
    <property type="entry name" value="PqiA"/>
    <property type="match status" value="1"/>
</dbReference>
<dbReference type="Proteomes" id="UP000018417">
    <property type="component" value="Unassembled WGS sequence"/>
</dbReference>
<feature type="transmembrane region" description="Helical" evidence="1">
    <location>
        <begin position="70"/>
        <end position="90"/>
    </location>
</feature>
<protein>
    <recommendedName>
        <fullName evidence="4">Paraquat-inducible protein A</fullName>
    </recommendedName>
</protein>
<evidence type="ECO:0008006" key="4">
    <source>
        <dbReference type="Google" id="ProtNLM"/>
    </source>
</evidence>
<keyword evidence="1" id="KW-0812">Transmembrane</keyword>
<sequence>MSQLTSEQRSEHLKNKNLHIFGEDLYQSELVGCEECDTIYRRVDLAAGERAYCECCGAELYRQPKSFTSLLALVITAFIIFVIANSFPIVKVELQGNFSQTTLLGAAWTMFQIDRAFVGILILITTFIVPLIDLMLLMYVLTSIGIFKTRPKFLRLTLRVLFLFRVWGMVEVFLIGVLVTLVKLVGMVIVIPGIALWAFGILSILLVYISSIKIKDIWDEIDRCLS</sequence>
<keyword evidence="1" id="KW-0472">Membrane</keyword>
<evidence type="ECO:0000313" key="3">
    <source>
        <dbReference type="Proteomes" id="UP000018417"/>
    </source>
</evidence>
<reference evidence="2 3" key="1">
    <citation type="submission" date="2013-02" db="EMBL/GenBank/DDBJ databases">
        <title>The Genome Sequence of Acinetobacter beijerinckii ANC 3835.</title>
        <authorList>
            <consortium name="The Broad Institute Genome Sequencing Platform"/>
            <consortium name="The Broad Institute Genome Sequencing Center for Infectious Disease"/>
            <person name="Cerqueira G."/>
            <person name="Feldgarden M."/>
            <person name="Courvalin P."/>
            <person name="Perichon B."/>
            <person name="Grillot-Courvalin C."/>
            <person name="Clermont D."/>
            <person name="Rocha E."/>
            <person name="Yoon E.-J."/>
            <person name="Nemec A."/>
            <person name="Walker B."/>
            <person name="Young S.K."/>
            <person name="Zeng Q."/>
            <person name="Gargeya S."/>
            <person name="Fitzgerald M."/>
            <person name="Haas B."/>
            <person name="Abouelleil A."/>
            <person name="Alvarado L."/>
            <person name="Arachchi H.M."/>
            <person name="Berlin A.M."/>
            <person name="Chapman S.B."/>
            <person name="Dewar J."/>
            <person name="Goldberg J."/>
            <person name="Griggs A."/>
            <person name="Gujja S."/>
            <person name="Hansen M."/>
            <person name="Howarth C."/>
            <person name="Imamovic A."/>
            <person name="Larimer J."/>
            <person name="McCowan C."/>
            <person name="Murphy C."/>
            <person name="Neiman D."/>
            <person name="Pearson M."/>
            <person name="Priest M."/>
            <person name="Roberts A."/>
            <person name="Saif S."/>
            <person name="Shea T."/>
            <person name="Sisk P."/>
            <person name="Sykes S."/>
            <person name="Wortman J."/>
            <person name="Nusbaum C."/>
            <person name="Birren B."/>
        </authorList>
    </citation>
    <scope>NUCLEOTIDE SEQUENCE [LARGE SCALE GENOMIC DNA]</scope>
    <source>
        <strain evidence="2 3">ANC 3835</strain>
    </source>
</reference>
<dbReference type="PATRIC" id="fig|1217649.3.peg.1354"/>
<evidence type="ECO:0000313" key="2">
    <source>
        <dbReference type="EMBL" id="ENW04687.1"/>
    </source>
</evidence>
<proteinExistence type="predicted"/>
<keyword evidence="1" id="KW-1133">Transmembrane helix</keyword>
<dbReference type="InterPro" id="IPR007498">
    <property type="entry name" value="PqiA-like"/>
</dbReference>
<dbReference type="HOGENOM" id="CLU_041903_1_1_6"/>